<gene>
    <name evidence="10" type="primary">panF</name>
    <name evidence="10" type="ORF">EH55_07835</name>
</gene>
<sequence>MSGNAGTIVPLILYFILIMGIAFWGNRAAAKKSDTKGFMEEYFIGSRSMGGFVLAMAIITTYTSASSFVGGPGVAYNVGLGWILLSMIQVPTAFLTLGVLGKRFALIARRTSAVTITDYIRARYSSDFVVVLASLSLLVFFMASMLAQFIGGARLFEAVTGYSYQTGLIIFGLTVVIYTTVGGFRAVVLTDTIQGIMMLVASVAILSAVVSVGGGVGRIMGTLYAADPQLLTPTGAGGAIPKPFILSFWVLVGIGILGLPQTTQKCLGYRDSRSMHNAMIIGTFVVGFTMLAMHLVGAMGRAVIPGIEVGDLAVPTLTVRLLSPFWAGVFIAGPLAAIMSTVDSMLIMCSAAIVKDLYFYYVAKNDDKKLPPKKVHGMSVVVTAVVGVLVFFAAMKPPSLLVWINLFAFGGLEAVFFCPTLFGLYWRRANSTGAILSMLTGAGAFFWLNITKTRVAGTTAIVPTIAVSIIAFALGSFFGKPESAERLKIFEMEH</sequence>
<dbReference type="InterPro" id="IPR050277">
    <property type="entry name" value="Sodium:Solute_Symporter"/>
</dbReference>
<dbReference type="eggNOG" id="COG4145">
    <property type="taxonomic scope" value="Bacteria"/>
</dbReference>
<keyword evidence="11" id="KW-1185">Reference proteome</keyword>
<dbReference type="RefSeq" id="WP_037977280.1">
    <property type="nucleotide sequence ID" value="NZ_JMKI01000037.1"/>
</dbReference>
<dbReference type="GO" id="GO:0005886">
    <property type="term" value="C:plasma membrane"/>
    <property type="evidence" value="ECO:0007669"/>
    <property type="project" value="TreeGrafter"/>
</dbReference>
<keyword evidence="7 9" id="KW-0472">Membrane</keyword>
<dbReference type="InterPro" id="IPR011849">
    <property type="entry name" value="Na/pantothenate_symporter"/>
</dbReference>
<dbReference type="PANTHER" id="PTHR48086">
    <property type="entry name" value="SODIUM/PROLINE SYMPORTER-RELATED"/>
    <property type="match status" value="1"/>
</dbReference>
<evidence type="ECO:0000256" key="5">
    <source>
        <dbReference type="ARBA" id="ARBA00022692"/>
    </source>
</evidence>
<name>A0A073IQW6_9BACT</name>
<dbReference type="PATRIC" id="fig|2754.20.peg.1070"/>
<accession>A0A073IQW6</accession>
<feature type="transmembrane region" description="Helical" evidence="9">
    <location>
        <begin position="74"/>
        <end position="100"/>
    </location>
</feature>
<dbReference type="EMBL" id="JMKI01000037">
    <property type="protein sequence ID" value="KEJ91871.1"/>
    <property type="molecule type" value="Genomic_DNA"/>
</dbReference>
<dbReference type="NCBIfam" id="TIGR00813">
    <property type="entry name" value="sss"/>
    <property type="match status" value="1"/>
</dbReference>
<feature type="transmembrane region" description="Helical" evidence="9">
    <location>
        <begin position="162"/>
        <end position="184"/>
    </location>
</feature>
<evidence type="ECO:0000256" key="9">
    <source>
        <dbReference type="SAM" id="Phobius"/>
    </source>
</evidence>
<feature type="transmembrane region" description="Helical" evidence="9">
    <location>
        <begin position="12"/>
        <end position="30"/>
    </location>
</feature>
<feature type="transmembrane region" description="Helical" evidence="9">
    <location>
        <begin position="128"/>
        <end position="150"/>
    </location>
</feature>
<comment type="subcellular location">
    <subcellularLocation>
        <location evidence="1">Membrane</location>
        <topology evidence="1">Multi-pass membrane protein</topology>
    </subcellularLocation>
</comment>
<dbReference type="STRING" id="2754.EH55_07835"/>
<dbReference type="PANTHER" id="PTHR48086:SF4">
    <property type="entry name" value="SODIUM_PANTOTHENATE SYMPORTER"/>
    <property type="match status" value="1"/>
</dbReference>
<comment type="similarity">
    <text evidence="2 8">Belongs to the sodium:solute symporter (SSF) (TC 2.A.21) family.</text>
</comment>
<feature type="transmembrane region" description="Helical" evidence="9">
    <location>
        <begin position="433"/>
        <end position="450"/>
    </location>
</feature>
<feature type="transmembrane region" description="Helical" evidence="9">
    <location>
        <begin position="280"/>
        <end position="304"/>
    </location>
</feature>
<feature type="transmembrane region" description="Helical" evidence="9">
    <location>
        <begin position="400"/>
        <end position="426"/>
    </location>
</feature>
<evidence type="ECO:0000256" key="8">
    <source>
        <dbReference type="RuleBase" id="RU362091"/>
    </source>
</evidence>
<dbReference type="GeneID" id="90984151"/>
<feature type="transmembrane region" description="Helical" evidence="9">
    <location>
        <begin position="42"/>
        <end position="62"/>
    </location>
</feature>
<dbReference type="NCBIfam" id="TIGR02119">
    <property type="entry name" value="panF"/>
    <property type="match status" value="1"/>
</dbReference>
<evidence type="ECO:0000313" key="11">
    <source>
        <dbReference type="Proteomes" id="UP000027665"/>
    </source>
</evidence>
<evidence type="ECO:0000256" key="1">
    <source>
        <dbReference type="ARBA" id="ARBA00004141"/>
    </source>
</evidence>
<dbReference type="Proteomes" id="UP000027665">
    <property type="component" value="Unassembled WGS sequence"/>
</dbReference>
<feature type="transmembrane region" description="Helical" evidence="9">
    <location>
        <begin position="324"/>
        <end position="354"/>
    </location>
</feature>
<dbReference type="GO" id="GO:0015233">
    <property type="term" value="F:pantothenate transmembrane transporter activity"/>
    <property type="evidence" value="ECO:0007669"/>
    <property type="project" value="InterPro"/>
</dbReference>
<reference evidence="10 11" key="1">
    <citation type="submission" date="2014-04" db="EMBL/GenBank/DDBJ databases">
        <title>Draft Genome Sequence of Synergistes jonesii.</title>
        <authorList>
            <person name="Coil D.A."/>
            <person name="Eisen J.A."/>
            <person name="Holland-Moritz H.E."/>
        </authorList>
    </citation>
    <scope>NUCLEOTIDE SEQUENCE [LARGE SCALE GENOMIC DNA]</scope>
    <source>
        <strain evidence="10 11">78-1</strain>
    </source>
</reference>
<keyword evidence="3" id="KW-0813">Transport</keyword>
<feature type="transmembrane region" description="Helical" evidence="9">
    <location>
        <begin position="375"/>
        <end position="394"/>
    </location>
</feature>
<organism evidence="10 11">
    <name type="scientific">Synergistes jonesii</name>
    <dbReference type="NCBI Taxonomy" id="2754"/>
    <lineage>
        <taxon>Bacteria</taxon>
        <taxon>Thermotogati</taxon>
        <taxon>Synergistota</taxon>
        <taxon>Synergistia</taxon>
        <taxon>Synergistales</taxon>
        <taxon>Synergistaceae</taxon>
        <taxon>Synergistes</taxon>
    </lineage>
</organism>
<dbReference type="GO" id="GO:0015081">
    <property type="term" value="F:sodium ion transmembrane transporter activity"/>
    <property type="evidence" value="ECO:0007669"/>
    <property type="project" value="InterPro"/>
</dbReference>
<evidence type="ECO:0000256" key="6">
    <source>
        <dbReference type="ARBA" id="ARBA00022989"/>
    </source>
</evidence>
<evidence type="ECO:0000256" key="3">
    <source>
        <dbReference type="ARBA" id="ARBA00022448"/>
    </source>
</evidence>
<keyword evidence="6 9" id="KW-1133">Transmembrane helix</keyword>
<proteinExistence type="inferred from homology"/>
<dbReference type="PROSITE" id="PS00456">
    <property type="entry name" value="NA_SOLUT_SYMP_1"/>
    <property type="match status" value="1"/>
</dbReference>
<dbReference type="InterPro" id="IPR038377">
    <property type="entry name" value="Na/Glc_symporter_sf"/>
</dbReference>
<dbReference type="GO" id="GO:0036376">
    <property type="term" value="P:sodium ion export across plasma membrane"/>
    <property type="evidence" value="ECO:0007669"/>
    <property type="project" value="InterPro"/>
</dbReference>
<dbReference type="InterPro" id="IPR018212">
    <property type="entry name" value="Na/solute_symporter_CS"/>
</dbReference>
<dbReference type="InterPro" id="IPR001734">
    <property type="entry name" value="Na/solute_symporter"/>
</dbReference>
<feature type="transmembrane region" description="Helical" evidence="9">
    <location>
        <begin position="240"/>
        <end position="259"/>
    </location>
</feature>
<comment type="caution">
    <text evidence="10">The sequence shown here is derived from an EMBL/GenBank/DDBJ whole genome shotgun (WGS) entry which is preliminary data.</text>
</comment>
<feature type="transmembrane region" description="Helical" evidence="9">
    <location>
        <begin position="456"/>
        <end position="478"/>
    </location>
</feature>
<dbReference type="Pfam" id="PF00474">
    <property type="entry name" value="SSF"/>
    <property type="match status" value="1"/>
</dbReference>
<dbReference type="OrthoDB" id="9810181at2"/>
<dbReference type="AlphaFoldDB" id="A0A073IQW6"/>
<dbReference type="CDD" id="cd10327">
    <property type="entry name" value="SLC5sbd_PanF"/>
    <property type="match status" value="1"/>
</dbReference>
<evidence type="ECO:0000256" key="4">
    <source>
        <dbReference type="ARBA" id="ARBA00022475"/>
    </source>
</evidence>
<keyword evidence="5 9" id="KW-0812">Transmembrane</keyword>
<evidence type="ECO:0000256" key="2">
    <source>
        <dbReference type="ARBA" id="ARBA00006434"/>
    </source>
</evidence>
<feature type="transmembrane region" description="Helical" evidence="9">
    <location>
        <begin position="196"/>
        <end position="220"/>
    </location>
</feature>
<dbReference type="PROSITE" id="PS50283">
    <property type="entry name" value="NA_SOLUT_SYMP_3"/>
    <property type="match status" value="1"/>
</dbReference>
<keyword evidence="4" id="KW-1003">Cell membrane</keyword>
<protein>
    <submittedName>
        <fullName evidence="10">Sodium/panthothenate symporter</fullName>
    </submittedName>
</protein>
<dbReference type="Gene3D" id="1.20.1730.10">
    <property type="entry name" value="Sodium/glucose cotransporter"/>
    <property type="match status" value="1"/>
</dbReference>
<evidence type="ECO:0000313" key="10">
    <source>
        <dbReference type="EMBL" id="KEJ91871.1"/>
    </source>
</evidence>
<evidence type="ECO:0000256" key="7">
    <source>
        <dbReference type="ARBA" id="ARBA00023136"/>
    </source>
</evidence>